<evidence type="ECO:0000313" key="2">
    <source>
        <dbReference type="EMBL" id="ABF57529.1"/>
    </source>
</evidence>
<reference evidence="2 3" key="1">
    <citation type="journal article" date="2008" name="Virology">
        <title>Genome sequence of the lytic bacteriophage P1201 from Corynebacterium glutamicum NCHU 87078: Evolutionary relationships to phages from Corynebacterineae.</title>
        <authorList>
            <person name="Chen C.L."/>
            <person name="Pan T.Y."/>
            <person name="Kan S.C."/>
            <person name="Kuan Y.C."/>
            <person name="Hong L.Y."/>
            <person name="Chiu K.R."/>
            <person name="Sheu C.S."/>
            <person name="Yang J.S."/>
            <person name="Hsu W.H."/>
            <person name="Hu H.Y."/>
        </authorList>
    </citation>
    <scope>NUCLEOTIDE SEQUENCE</scope>
</reference>
<proteinExistence type="predicted"/>
<feature type="transmembrane region" description="Helical" evidence="1">
    <location>
        <begin position="47"/>
        <end position="67"/>
    </location>
</feature>
<feature type="transmembrane region" description="Helical" evidence="1">
    <location>
        <begin position="20"/>
        <end position="41"/>
    </location>
</feature>
<name>A7IYE6_9CAUD</name>
<dbReference type="KEGG" id="vg:5745456"/>
<protein>
    <submittedName>
        <fullName evidence="2">Gp79</fullName>
    </submittedName>
</protein>
<evidence type="ECO:0000256" key="1">
    <source>
        <dbReference type="SAM" id="Phobius"/>
    </source>
</evidence>
<keyword evidence="1" id="KW-0812">Transmembrane</keyword>
<organism evidence="2 3">
    <name type="scientific">Corynebacterium phage P1201</name>
    <dbReference type="NCBI Taxonomy" id="384848"/>
    <lineage>
        <taxon>Viruses</taxon>
        <taxon>Duplodnaviria</taxon>
        <taxon>Heunggongvirae</taxon>
        <taxon>Uroviricota</taxon>
        <taxon>Caudoviricetes</taxon>
        <taxon>Zierdtviridae</taxon>
        <taxon>Toshachvirinae</taxon>
        <taxon>Chunghsingvirus</taxon>
        <taxon>Chunghsingvirus P1201</taxon>
        <taxon>Corynebacterium virus P1201</taxon>
    </lineage>
</organism>
<keyword evidence="1" id="KW-0472">Membrane</keyword>
<keyword evidence="3" id="KW-1185">Reference proteome</keyword>
<dbReference type="RefSeq" id="YP_001468977.1">
    <property type="nucleotide sequence ID" value="NC_009816.1"/>
</dbReference>
<dbReference type="EMBL" id="DQ499600">
    <property type="protein sequence ID" value="ABF57529.1"/>
    <property type="molecule type" value="Genomic_DNA"/>
</dbReference>
<sequence>MDPNLEKIVEELKPKPAPLAWLIVPLLLVLVAATITILAIVAPQAVFVNFCYAISIPIATLLIIKFLDRNKEKND</sequence>
<dbReference type="Proteomes" id="UP000002414">
    <property type="component" value="Segment"/>
</dbReference>
<evidence type="ECO:0000313" key="3">
    <source>
        <dbReference type="Proteomes" id="UP000002414"/>
    </source>
</evidence>
<accession>A7IYE6</accession>
<dbReference type="GeneID" id="5745456"/>
<keyword evidence="1" id="KW-1133">Transmembrane helix</keyword>